<evidence type="ECO:0000256" key="7">
    <source>
        <dbReference type="ARBA" id="ARBA00022777"/>
    </source>
</evidence>
<protein>
    <recommendedName>
        <fullName evidence="3">histidine kinase</fullName>
        <ecNumber evidence="3">2.7.13.3</ecNumber>
    </recommendedName>
</protein>
<dbReference type="EC" id="2.7.13.3" evidence="3"/>
<evidence type="ECO:0000259" key="10">
    <source>
        <dbReference type="PROSITE" id="PS50109"/>
    </source>
</evidence>
<comment type="subcellular location">
    <subcellularLocation>
        <location evidence="2">Membrane</location>
    </subcellularLocation>
</comment>
<dbReference type="InterPro" id="IPR003660">
    <property type="entry name" value="HAMP_dom"/>
</dbReference>
<gene>
    <name evidence="12" type="ORF">F0U60_34805</name>
</gene>
<keyword evidence="6" id="KW-0547">Nucleotide-binding</keyword>
<evidence type="ECO:0000256" key="9">
    <source>
        <dbReference type="SAM" id="Coils"/>
    </source>
</evidence>
<comment type="catalytic activity">
    <reaction evidence="1">
        <text>ATP + protein L-histidine = ADP + protein N-phospho-L-histidine.</text>
        <dbReference type="EC" id="2.7.13.3"/>
    </reaction>
</comment>
<evidence type="ECO:0000256" key="8">
    <source>
        <dbReference type="ARBA" id="ARBA00022840"/>
    </source>
</evidence>
<dbReference type="EMBL" id="CP043494">
    <property type="protein sequence ID" value="WNG52754.1"/>
    <property type="molecule type" value="Genomic_DNA"/>
</dbReference>
<keyword evidence="4" id="KW-0597">Phosphoprotein</keyword>
<feature type="coiled-coil region" evidence="9">
    <location>
        <begin position="416"/>
        <end position="450"/>
    </location>
</feature>
<dbReference type="Gene3D" id="6.10.340.10">
    <property type="match status" value="1"/>
</dbReference>
<dbReference type="PRINTS" id="PR00344">
    <property type="entry name" value="BCTRLSENSOR"/>
</dbReference>
<dbReference type="InterPro" id="IPR005467">
    <property type="entry name" value="His_kinase_dom"/>
</dbReference>
<dbReference type="PROSITE" id="PS50109">
    <property type="entry name" value="HIS_KIN"/>
    <property type="match status" value="1"/>
</dbReference>
<feature type="domain" description="Histidine kinase" evidence="10">
    <location>
        <begin position="466"/>
        <end position="724"/>
    </location>
</feature>
<evidence type="ECO:0000259" key="11">
    <source>
        <dbReference type="PROSITE" id="PS50885"/>
    </source>
</evidence>
<evidence type="ECO:0000256" key="3">
    <source>
        <dbReference type="ARBA" id="ARBA00012438"/>
    </source>
</evidence>
<dbReference type="InterPro" id="IPR004358">
    <property type="entry name" value="Sig_transdc_His_kin-like_C"/>
</dbReference>
<dbReference type="InterPro" id="IPR050980">
    <property type="entry name" value="2C_sensor_his_kinase"/>
</dbReference>
<dbReference type="Proteomes" id="UP001611383">
    <property type="component" value="Chromosome"/>
</dbReference>
<dbReference type="Gene3D" id="3.30.565.10">
    <property type="entry name" value="Histidine kinase-like ATPase, C-terminal domain"/>
    <property type="match status" value="1"/>
</dbReference>
<dbReference type="PANTHER" id="PTHR44936">
    <property type="entry name" value="SENSOR PROTEIN CREC"/>
    <property type="match status" value="1"/>
</dbReference>
<evidence type="ECO:0000313" key="12">
    <source>
        <dbReference type="EMBL" id="WNG52754.1"/>
    </source>
</evidence>
<evidence type="ECO:0000313" key="13">
    <source>
        <dbReference type="Proteomes" id="UP001611383"/>
    </source>
</evidence>
<dbReference type="SMART" id="SM00387">
    <property type="entry name" value="HATPase_c"/>
    <property type="match status" value="1"/>
</dbReference>
<dbReference type="PANTHER" id="PTHR44936:SF10">
    <property type="entry name" value="SENSOR PROTEIN RSTB"/>
    <property type="match status" value="1"/>
</dbReference>
<keyword evidence="5" id="KW-0808">Transferase</keyword>
<dbReference type="Pfam" id="PF02518">
    <property type="entry name" value="HATPase_c"/>
    <property type="match status" value="1"/>
</dbReference>
<evidence type="ECO:0000256" key="1">
    <source>
        <dbReference type="ARBA" id="ARBA00000085"/>
    </source>
</evidence>
<dbReference type="SUPFAM" id="SSF58104">
    <property type="entry name" value="Methyl-accepting chemotaxis protein (MCP) signaling domain"/>
    <property type="match status" value="1"/>
</dbReference>
<dbReference type="CDD" id="cd06225">
    <property type="entry name" value="HAMP"/>
    <property type="match status" value="1"/>
</dbReference>
<feature type="domain" description="HAMP" evidence="11">
    <location>
        <begin position="372"/>
        <end position="424"/>
    </location>
</feature>
<keyword evidence="8" id="KW-0067">ATP-binding</keyword>
<accession>A0ABY9XBP2</accession>
<evidence type="ECO:0000256" key="2">
    <source>
        <dbReference type="ARBA" id="ARBA00004370"/>
    </source>
</evidence>
<dbReference type="SUPFAM" id="SSF55874">
    <property type="entry name" value="ATPase domain of HSP90 chaperone/DNA topoisomerase II/histidine kinase"/>
    <property type="match status" value="1"/>
</dbReference>
<dbReference type="SUPFAM" id="SSF158472">
    <property type="entry name" value="HAMP domain-like"/>
    <property type="match status" value="1"/>
</dbReference>
<evidence type="ECO:0000256" key="5">
    <source>
        <dbReference type="ARBA" id="ARBA00022679"/>
    </source>
</evidence>
<dbReference type="Gene3D" id="3.30.450.20">
    <property type="entry name" value="PAS domain"/>
    <property type="match status" value="2"/>
</dbReference>
<keyword evidence="7" id="KW-0418">Kinase</keyword>
<dbReference type="Gene3D" id="1.10.287.130">
    <property type="match status" value="1"/>
</dbReference>
<proteinExistence type="predicted"/>
<dbReference type="Pfam" id="PF00672">
    <property type="entry name" value="HAMP"/>
    <property type="match status" value="1"/>
</dbReference>
<dbReference type="PROSITE" id="PS50885">
    <property type="entry name" value="HAMP"/>
    <property type="match status" value="1"/>
</dbReference>
<evidence type="ECO:0000256" key="6">
    <source>
        <dbReference type="ARBA" id="ARBA00022741"/>
    </source>
</evidence>
<dbReference type="InterPro" id="IPR003594">
    <property type="entry name" value="HATPase_dom"/>
</dbReference>
<name>A0ABY9XBP2_9BACT</name>
<dbReference type="SMART" id="SM00304">
    <property type="entry name" value="HAMP"/>
    <property type="match status" value="1"/>
</dbReference>
<evidence type="ECO:0000256" key="4">
    <source>
        <dbReference type="ARBA" id="ARBA00022553"/>
    </source>
</evidence>
<keyword evidence="13" id="KW-1185">Reference proteome</keyword>
<dbReference type="InterPro" id="IPR036890">
    <property type="entry name" value="HATPase_C_sf"/>
</dbReference>
<organism evidence="12 13">
    <name type="scientific">Archangium minus</name>
    <dbReference type="NCBI Taxonomy" id="83450"/>
    <lineage>
        <taxon>Bacteria</taxon>
        <taxon>Pseudomonadati</taxon>
        <taxon>Myxococcota</taxon>
        <taxon>Myxococcia</taxon>
        <taxon>Myxococcales</taxon>
        <taxon>Cystobacterineae</taxon>
        <taxon>Archangiaceae</taxon>
        <taxon>Archangium</taxon>
    </lineage>
</organism>
<reference evidence="12 13" key="1">
    <citation type="submission" date="2019-08" db="EMBL/GenBank/DDBJ databases">
        <title>Archangium and Cystobacter genomes.</title>
        <authorList>
            <person name="Chen I.-C.K."/>
            <person name="Wielgoss S."/>
        </authorList>
    </citation>
    <scope>NUCLEOTIDE SEQUENCE [LARGE SCALE GENOMIC DNA]</scope>
    <source>
        <strain evidence="12 13">Cbm 6</strain>
    </source>
</reference>
<sequence length="729" mass="82175">MGARIGVIVALTTLFSYLHILNTQRGEARVRLERYISEHSQREQAIFLLAEDNQAILKSALVERLSARPSEDVDARFDRLFVSLPDGTVRNRAERFDGTREPGVLVPQGVQLNADLRRRILAAYDVVAQFGPAFHTRVTNTYITLPEGPLIIYWPEQPTISLTSKPDFWSPQYEFFKVSRPENNPERKTAWTGAYFDPISQEAMVSVSTPLDQEQRHLATISQDVLLAEMLDRIQKDTMPGAYNLVFRDDGLLIAHPKLTANDLKGDHNILDLAKRPEEETPWAGSEKQRAHLRDIFEQVRNRPPGESVVELPEHKEFLAMGQFRGPNWNFVTIFPERLVTKPAAQAARYVLLLGSLSLLLELVMMHWVLKQQIALPLQSFTHATDRVASGDFNVELDTTRQDELGQLARAFRLMADKVQRREEELRQTNESLEQRVEERTHELRDIHHQLVQTARRAGMAEIATNVLHNVGNVLTSVYTSAQLAKERMGDMRLDHVGRVASLLQENQGDLTTFLTQDERGRHVLPFLGKLGQNLVDDREEIVSLLDDVGRYTEHIGDIVKVQQNFARTPRVHEPVQLAELVEDALRINSAGLARHQVTVERNLEPLPPVPTDKHKTLMILVNLVSNAQYALDGVAPDKRRLTVRLKRAGADRVHIEVHDNGKGIEPEMLTRIFQYGFTTREDGHGFGLHSSALAAQELGGALTAHSDGPGRGATFTLAMPYFAAQEAA</sequence>
<keyword evidence="9" id="KW-0175">Coiled coil</keyword>